<organism evidence="4 5">
    <name type="scientific">Kwoniella newhampshirensis</name>
    <dbReference type="NCBI Taxonomy" id="1651941"/>
    <lineage>
        <taxon>Eukaryota</taxon>
        <taxon>Fungi</taxon>
        <taxon>Dikarya</taxon>
        <taxon>Basidiomycota</taxon>
        <taxon>Agaricomycotina</taxon>
        <taxon>Tremellomycetes</taxon>
        <taxon>Tremellales</taxon>
        <taxon>Cryptococcaceae</taxon>
        <taxon>Kwoniella</taxon>
    </lineage>
</organism>
<dbReference type="KEGG" id="kne:92179843"/>
<sequence>MTRIFVAGATGKQGGAIVRAIAEHNANSATANPVQIVGLTRDPTSAKAQAVVAKNPNVTLVKGNLSNPTEVEEIFQEDGPFHGVFSIQETFIPDEVEQGKLLGDLAVKYGVNRFVFTSGDMSGLAHSGLPFFETKRQIELHLATLPTTLGWTVIRPPAFYENLFISMMDYPWAKGVYSILDNETKLKMISSSDIGRIAATVLLEPTDKYVKKVFSIAGSSLSKGETFDVLKKNGIKFEKDNEENIPAPLLGVFQFMNAFPWEADAEETKKEFPFVKSLSEWLKTEYAPSA</sequence>
<dbReference type="InterPro" id="IPR051164">
    <property type="entry name" value="NmrA-like_oxidored"/>
</dbReference>
<dbReference type="GeneID" id="92179843"/>
<evidence type="ECO:0000313" key="4">
    <source>
        <dbReference type="EMBL" id="KAK8861762.1"/>
    </source>
</evidence>
<dbReference type="EMBL" id="JBCAWK010000004">
    <property type="protein sequence ID" value="KAK8861762.1"/>
    <property type="molecule type" value="Genomic_DNA"/>
</dbReference>
<proteinExistence type="inferred from homology"/>
<reference evidence="4 5" key="1">
    <citation type="journal article" date="2024" name="bioRxiv">
        <title>Comparative genomics of Cryptococcus and Kwoniella reveals pathogenesis evolution and contrasting karyotype dynamics via intercentromeric recombination or chromosome fusion.</title>
        <authorList>
            <person name="Coelho M.A."/>
            <person name="David-Palma M."/>
            <person name="Shea T."/>
            <person name="Bowers K."/>
            <person name="McGinley-Smith S."/>
            <person name="Mohammad A.W."/>
            <person name="Gnirke A."/>
            <person name="Yurkov A.M."/>
            <person name="Nowrousian M."/>
            <person name="Sun S."/>
            <person name="Cuomo C.A."/>
            <person name="Heitman J."/>
        </authorList>
    </citation>
    <scope>NUCLEOTIDE SEQUENCE [LARGE SCALE GENOMIC DNA]</scope>
    <source>
        <strain evidence="4 5">CBS 13917</strain>
    </source>
</reference>
<dbReference type="Proteomes" id="UP001388673">
    <property type="component" value="Unassembled WGS sequence"/>
</dbReference>
<dbReference type="Gene3D" id="3.40.50.720">
    <property type="entry name" value="NAD(P)-binding Rossmann-like Domain"/>
    <property type="match status" value="1"/>
</dbReference>
<dbReference type="Pfam" id="PF05368">
    <property type="entry name" value="NmrA"/>
    <property type="match status" value="1"/>
</dbReference>
<evidence type="ECO:0000313" key="5">
    <source>
        <dbReference type="Proteomes" id="UP001388673"/>
    </source>
</evidence>
<dbReference type="AlphaFoldDB" id="A0AAW0Z1V3"/>
<keyword evidence="5" id="KW-1185">Reference proteome</keyword>
<feature type="domain" description="NmrA-like" evidence="3">
    <location>
        <begin position="3"/>
        <end position="233"/>
    </location>
</feature>
<comment type="similarity">
    <text evidence="1">Belongs to the NmrA-type oxidoreductase family.</text>
</comment>
<dbReference type="PANTHER" id="PTHR42748">
    <property type="entry name" value="NITROGEN METABOLITE REPRESSION PROTEIN NMRA FAMILY MEMBER"/>
    <property type="match status" value="1"/>
</dbReference>
<dbReference type="SUPFAM" id="SSF51735">
    <property type="entry name" value="NAD(P)-binding Rossmann-fold domains"/>
    <property type="match status" value="1"/>
</dbReference>
<dbReference type="Gene3D" id="3.90.25.10">
    <property type="entry name" value="UDP-galactose 4-epimerase, domain 1"/>
    <property type="match status" value="1"/>
</dbReference>
<keyword evidence="2" id="KW-0521">NADP</keyword>
<dbReference type="InterPro" id="IPR008030">
    <property type="entry name" value="NmrA-like"/>
</dbReference>
<dbReference type="GO" id="GO:0005634">
    <property type="term" value="C:nucleus"/>
    <property type="evidence" value="ECO:0007669"/>
    <property type="project" value="TreeGrafter"/>
</dbReference>
<name>A0AAW0Z1V3_9TREE</name>
<protein>
    <recommendedName>
        <fullName evidence="3">NmrA-like domain-containing protein</fullName>
    </recommendedName>
</protein>
<evidence type="ECO:0000259" key="3">
    <source>
        <dbReference type="Pfam" id="PF05368"/>
    </source>
</evidence>
<accession>A0AAW0Z1V3</accession>
<comment type="caution">
    <text evidence="4">The sequence shown here is derived from an EMBL/GenBank/DDBJ whole genome shotgun (WGS) entry which is preliminary data.</text>
</comment>
<dbReference type="PANTHER" id="PTHR42748:SF7">
    <property type="entry name" value="NMRA LIKE REDOX SENSOR 1-RELATED"/>
    <property type="match status" value="1"/>
</dbReference>
<evidence type="ECO:0000256" key="2">
    <source>
        <dbReference type="ARBA" id="ARBA00022857"/>
    </source>
</evidence>
<gene>
    <name evidence="4" type="ORF">IAR55_002585</name>
</gene>
<evidence type="ECO:0000256" key="1">
    <source>
        <dbReference type="ARBA" id="ARBA00006328"/>
    </source>
</evidence>
<dbReference type="InterPro" id="IPR036291">
    <property type="entry name" value="NAD(P)-bd_dom_sf"/>
</dbReference>
<dbReference type="RefSeq" id="XP_066804387.1">
    <property type="nucleotide sequence ID" value="XM_066945698.1"/>
</dbReference>